<dbReference type="Proteomes" id="UP000032900">
    <property type="component" value="Unassembled WGS sequence"/>
</dbReference>
<dbReference type="AlphaFoldDB" id="A0A0E9LVE6"/>
<dbReference type="PROSITE" id="PS51462">
    <property type="entry name" value="NUDIX"/>
    <property type="match status" value="1"/>
</dbReference>
<evidence type="ECO:0000259" key="1">
    <source>
        <dbReference type="PROSITE" id="PS51462"/>
    </source>
</evidence>
<comment type="caution">
    <text evidence="2">The sequence shown here is derived from an EMBL/GenBank/DDBJ whole genome shotgun (WGS) entry which is preliminary data.</text>
</comment>
<keyword evidence="3" id="KW-1185">Reference proteome</keyword>
<dbReference type="Gene3D" id="3.90.79.10">
    <property type="entry name" value="Nucleoside Triphosphate Pyrophosphohydrolase"/>
    <property type="match status" value="1"/>
</dbReference>
<organism evidence="2 3">
    <name type="scientific">Geofilum rubicundum JCM 15548</name>
    <dbReference type="NCBI Taxonomy" id="1236989"/>
    <lineage>
        <taxon>Bacteria</taxon>
        <taxon>Pseudomonadati</taxon>
        <taxon>Bacteroidota</taxon>
        <taxon>Bacteroidia</taxon>
        <taxon>Marinilabiliales</taxon>
        <taxon>Marinilabiliaceae</taxon>
        <taxon>Geofilum</taxon>
    </lineage>
</organism>
<protein>
    <recommendedName>
        <fullName evidence="1">Nudix hydrolase domain-containing protein</fullName>
    </recommendedName>
</protein>
<feature type="domain" description="Nudix hydrolase" evidence="1">
    <location>
        <begin position="4"/>
        <end position="141"/>
    </location>
</feature>
<gene>
    <name evidence="2" type="ORF">JCM15548_11741</name>
</gene>
<dbReference type="InterPro" id="IPR000086">
    <property type="entry name" value="NUDIX_hydrolase_dom"/>
</dbReference>
<evidence type="ECO:0000313" key="2">
    <source>
        <dbReference type="EMBL" id="GAO29542.1"/>
    </source>
</evidence>
<dbReference type="EMBL" id="BAZW01000010">
    <property type="protein sequence ID" value="GAO29542.1"/>
    <property type="molecule type" value="Genomic_DNA"/>
</dbReference>
<dbReference type="STRING" id="1236989.JCM15548_11741"/>
<sequence>MASNFNIRVYGICIRKGHVLLSDELFNGIKMTKFPGGGLDYGEGTIDCLRREFEEEKIGVITAIEHFYTTDFFQPALFFEATQLLSIYYRVEVQTSREFPMSDEVLATNLPEPQKLRWASIAQLQPEVLTFPIDRVVVQLLKDQAYL</sequence>
<reference evidence="2 3" key="1">
    <citation type="journal article" date="2015" name="Microbes Environ.">
        <title>Distribution and evolution of nitrogen fixation genes in the phylum bacteroidetes.</title>
        <authorList>
            <person name="Inoue J."/>
            <person name="Oshima K."/>
            <person name="Suda W."/>
            <person name="Sakamoto M."/>
            <person name="Iino T."/>
            <person name="Noda S."/>
            <person name="Hongoh Y."/>
            <person name="Hattori M."/>
            <person name="Ohkuma M."/>
        </authorList>
    </citation>
    <scope>NUCLEOTIDE SEQUENCE [LARGE SCALE GENOMIC DNA]</scope>
    <source>
        <strain evidence="2">JCM 15548</strain>
    </source>
</reference>
<dbReference type="InterPro" id="IPR015797">
    <property type="entry name" value="NUDIX_hydrolase-like_dom_sf"/>
</dbReference>
<accession>A0A0E9LVE6</accession>
<proteinExistence type="predicted"/>
<dbReference type="Pfam" id="PF00293">
    <property type="entry name" value="NUDIX"/>
    <property type="match status" value="1"/>
</dbReference>
<dbReference type="OrthoDB" id="9810648at2"/>
<dbReference type="RefSeq" id="WP_062123914.1">
    <property type="nucleotide sequence ID" value="NZ_BAZW01000010.1"/>
</dbReference>
<dbReference type="SUPFAM" id="SSF55811">
    <property type="entry name" value="Nudix"/>
    <property type="match status" value="1"/>
</dbReference>
<name>A0A0E9LVE6_9BACT</name>
<evidence type="ECO:0000313" key="3">
    <source>
        <dbReference type="Proteomes" id="UP000032900"/>
    </source>
</evidence>